<organism evidence="1 2">
    <name type="scientific">Dendrolimus kikuchii</name>
    <dbReference type="NCBI Taxonomy" id="765133"/>
    <lineage>
        <taxon>Eukaryota</taxon>
        <taxon>Metazoa</taxon>
        <taxon>Ecdysozoa</taxon>
        <taxon>Arthropoda</taxon>
        <taxon>Hexapoda</taxon>
        <taxon>Insecta</taxon>
        <taxon>Pterygota</taxon>
        <taxon>Neoptera</taxon>
        <taxon>Endopterygota</taxon>
        <taxon>Lepidoptera</taxon>
        <taxon>Glossata</taxon>
        <taxon>Ditrysia</taxon>
        <taxon>Bombycoidea</taxon>
        <taxon>Lasiocampidae</taxon>
        <taxon>Dendrolimus</taxon>
    </lineage>
</organism>
<dbReference type="Proteomes" id="UP000824533">
    <property type="component" value="Linkage Group LG17"/>
</dbReference>
<evidence type="ECO:0000313" key="1">
    <source>
        <dbReference type="EMBL" id="KAJ0174752.1"/>
    </source>
</evidence>
<evidence type="ECO:0000313" key="2">
    <source>
        <dbReference type="Proteomes" id="UP000824533"/>
    </source>
</evidence>
<dbReference type="EMBL" id="CM034403">
    <property type="protein sequence ID" value="KAJ0174752.1"/>
    <property type="molecule type" value="Genomic_DNA"/>
</dbReference>
<reference evidence="1 2" key="1">
    <citation type="journal article" date="2021" name="Front. Genet.">
        <title>Chromosome-Level Genome Assembly Reveals Significant Gene Expansion in the Toll and IMD Signaling Pathways of Dendrolimus kikuchii.</title>
        <authorList>
            <person name="Zhou J."/>
            <person name="Wu P."/>
            <person name="Xiong Z."/>
            <person name="Liu N."/>
            <person name="Zhao N."/>
            <person name="Ji M."/>
            <person name="Qiu Y."/>
            <person name="Yang B."/>
        </authorList>
    </citation>
    <scope>NUCLEOTIDE SEQUENCE [LARGE SCALE GENOMIC DNA]</scope>
    <source>
        <strain evidence="1">Ann1</strain>
    </source>
</reference>
<protein>
    <submittedName>
        <fullName evidence="1">Uncharacterized protein</fullName>
    </submittedName>
</protein>
<proteinExistence type="predicted"/>
<comment type="caution">
    <text evidence="1">The sequence shown here is derived from an EMBL/GenBank/DDBJ whole genome shotgun (WGS) entry which is preliminary data.</text>
</comment>
<keyword evidence="2" id="KW-1185">Reference proteome</keyword>
<gene>
    <name evidence="1" type="ORF">K1T71_009860</name>
</gene>
<accession>A0ACC1CT17</accession>
<sequence>MTRNRPTPRQCQELPTFSGAPGEWLPFKAAMRESTSLHGFSPAENLGRLRTCLKGEARECVTALLYTAVDPAIIMKTLERCYGRPEIIISRALEDIKKLPRSGSSASELNSLATKLQNIVTVISCVDNKGYLLNPMLTRQVVEKLSPHLRTKWCDFADEFSSRDEPEIMTLSKFLTGEADRAMKYSFMTSSLPTTSVNVTKENKVKPPRMNERRRVYATTEAKIVCYCCGAEHQTTQCGKLASMSLPARWEWAKETRICFLCLLSKHRRFRCKARKCGVNECREPHHALLHQRRETGAVSGPIDRAESVSQPADREESVMTASAHNSNTERRVLLKVCPITVKGLNGKEVSTYALLDEGSTITLVDEEIAGMLGADGPRRPLNIHGITSSQREAESRMVSVATLHIDDVCFMNAKPRVLIGADNWHLIVTRKLLAGKKSQPAASLTLLGWTIHGSAPRGLVTQGNDTVLHVRTWQDKEPREKDELFEIVKSHFDIDALGISNKVKPVAEEQRALKIFSETVKRENGRFEVGLPWRNDDVTMPPSYDMAVRRLRGIERKMDKSPQFKQAYTAQVNRLLAKGYAEPCERSHEGNQRMWYMPHFAVTNPNKPDKVRLVFDAAARSNGVCMNDALLDGPDLLRALYGILFRFREGKIAVTADIRDMFLQVKIRKEDRAAQHFLWRGDDRHNPPRRYVMTSMIFGARSSPFLAHSVRDRNASDHKETYPRAYHSITQNHYMDDWVQSFETETEAAKAIAEVQEVHRKAGFQLAGWDTNRERLMENIPDEERARQPKELGASAHPYGKTLGVLWMPETDELAFNTAMPRVPHSIKCGTQTPTKREALGMVMSLFDPLGLLSPYTIRAKIVLQRLWRLKLGWDEPLPTEEASEFEEWIRDLNSIKELRLPRCYGGDRDVVNMQLHVFTDASEQAYAAAAYWRFEQRNGNVGVTLIAGKAKVAPMKAQSIPRMELQAALIGARLAAEIKKEHSFKRYDVIFWSDSKTVLHWIRNDSVRYTPYVAHRLSEIGEITESEQWRWVPTSYNVADDATRINVSSMKTDDRWFKGPEFLHGPPTNWPKEEPTETEDDEVVVTYTTDEKPLVDVTRFSSYGKLLRATAYALAFIDKCRRRTRTMETRHIERAERLLIRQAQQESFPKDYERLKKGERVSRDSRLYKLDPEYGGDGVIKLNGRINAVTLRELTGNPPILDGSHHLTRLIIRGEHEQHHHIGREHVVNNVRQKYWVLRVRPTVRNILRQCTVCRLKKTAPTVPVKGNLPKDRLAAYARPFTNCGIDCFGPIWVTIGRRKEKRWGMLFTCMVTRAIHMELIASLSTDSAIMALRRMGARRGWPQVIWSDKRISMERTQSY</sequence>
<name>A0ACC1CT17_9NEOP</name>